<dbReference type="EMBL" id="JAEVFJ010000016">
    <property type="protein sequence ID" value="KAH8100231.1"/>
    <property type="molecule type" value="Genomic_DNA"/>
</dbReference>
<comment type="caution">
    <text evidence="2">The sequence shown here is derived from an EMBL/GenBank/DDBJ whole genome shotgun (WGS) entry which is preliminary data.</text>
</comment>
<feature type="region of interest" description="Disordered" evidence="1">
    <location>
        <begin position="60"/>
        <end position="104"/>
    </location>
</feature>
<proteinExistence type="predicted"/>
<evidence type="ECO:0000313" key="2">
    <source>
        <dbReference type="EMBL" id="KAH8100231.1"/>
    </source>
</evidence>
<name>A0A8K0UNN8_9AGAR</name>
<evidence type="ECO:0000256" key="1">
    <source>
        <dbReference type="SAM" id="MobiDB-lite"/>
    </source>
</evidence>
<gene>
    <name evidence="2" type="ORF">BXZ70DRAFT_938631</name>
</gene>
<accession>A0A8K0UNN8</accession>
<protein>
    <submittedName>
        <fullName evidence="2">Uncharacterized protein</fullName>
    </submittedName>
</protein>
<organism evidence="2 3">
    <name type="scientific">Cristinia sonorae</name>
    <dbReference type="NCBI Taxonomy" id="1940300"/>
    <lineage>
        <taxon>Eukaryota</taxon>
        <taxon>Fungi</taxon>
        <taxon>Dikarya</taxon>
        <taxon>Basidiomycota</taxon>
        <taxon>Agaricomycotina</taxon>
        <taxon>Agaricomycetes</taxon>
        <taxon>Agaricomycetidae</taxon>
        <taxon>Agaricales</taxon>
        <taxon>Pleurotineae</taxon>
        <taxon>Stephanosporaceae</taxon>
        <taxon>Cristinia</taxon>
    </lineage>
</organism>
<keyword evidence="3" id="KW-1185">Reference proteome</keyword>
<reference evidence="2" key="1">
    <citation type="journal article" date="2021" name="New Phytol.">
        <title>Evolutionary innovations through gain and loss of genes in the ectomycorrhizal Boletales.</title>
        <authorList>
            <person name="Wu G."/>
            <person name="Miyauchi S."/>
            <person name="Morin E."/>
            <person name="Kuo A."/>
            <person name="Drula E."/>
            <person name="Varga T."/>
            <person name="Kohler A."/>
            <person name="Feng B."/>
            <person name="Cao Y."/>
            <person name="Lipzen A."/>
            <person name="Daum C."/>
            <person name="Hundley H."/>
            <person name="Pangilinan J."/>
            <person name="Johnson J."/>
            <person name="Barry K."/>
            <person name="LaButti K."/>
            <person name="Ng V."/>
            <person name="Ahrendt S."/>
            <person name="Min B."/>
            <person name="Choi I.G."/>
            <person name="Park H."/>
            <person name="Plett J.M."/>
            <person name="Magnuson J."/>
            <person name="Spatafora J.W."/>
            <person name="Nagy L.G."/>
            <person name="Henrissat B."/>
            <person name="Grigoriev I.V."/>
            <person name="Yang Z.L."/>
            <person name="Xu J."/>
            <person name="Martin F.M."/>
        </authorList>
    </citation>
    <scope>NUCLEOTIDE SEQUENCE</scope>
    <source>
        <strain evidence="2">KKN 215</strain>
    </source>
</reference>
<sequence length="104" mass="11326">MLKSSKHVVAWVIVVVPAHTHPIDHNRTLDKHQEGCHRLLSSTIHDFTFLVRSASIPGQSGVADCSSGPKFQTVKHRSPRSTTTPAPFVKAETLSPRKAPSGPQ</sequence>
<evidence type="ECO:0000313" key="3">
    <source>
        <dbReference type="Proteomes" id="UP000813824"/>
    </source>
</evidence>
<dbReference type="AlphaFoldDB" id="A0A8K0UNN8"/>
<dbReference type="Proteomes" id="UP000813824">
    <property type="component" value="Unassembled WGS sequence"/>
</dbReference>